<reference evidence="2 3" key="1">
    <citation type="submission" date="2022-09" db="EMBL/GenBank/DDBJ databases">
        <title>Enrichment on poylsaccharides allowed isolation of novel metabolic and taxonomic groups of Haloarchaea.</title>
        <authorList>
            <person name="Sorokin D.Y."/>
            <person name="Elcheninov A.G."/>
            <person name="Khizhniak T.V."/>
            <person name="Kolganova T.V."/>
            <person name="Kublanov I.V."/>
        </authorList>
    </citation>
    <scope>NUCLEOTIDE SEQUENCE [LARGE SCALE GENOMIC DNA]</scope>
    <source>
        <strain evidence="2 3">AArc-curdl1</strain>
    </source>
</reference>
<dbReference type="SMART" id="SM00710">
    <property type="entry name" value="PbH1"/>
    <property type="match status" value="9"/>
</dbReference>
<dbReference type="EMBL" id="JAOPJZ010000021">
    <property type="protein sequence ID" value="MCU4753739.1"/>
    <property type="molecule type" value="Genomic_DNA"/>
</dbReference>
<dbReference type="Pfam" id="PF05573">
    <property type="entry name" value="NosL"/>
    <property type="match status" value="1"/>
</dbReference>
<feature type="domain" description="Periplasmic copper-binding protein NosD beta helix" evidence="1">
    <location>
        <begin position="384"/>
        <end position="551"/>
    </location>
</feature>
<evidence type="ECO:0000313" key="2">
    <source>
        <dbReference type="EMBL" id="MCU4753739.1"/>
    </source>
</evidence>
<evidence type="ECO:0000259" key="1">
    <source>
        <dbReference type="Pfam" id="PF05048"/>
    </source>
</evidence>
<dbReference type="SUPFAM" id="SSF51126">
    <property type="entry name" value="Pectin lyase-like"/>
    <property type="match status" value="1"/>
</dbReference>
<dbReference type="SUPFAM" id="SSF160387">
    <property type="entry name" value="NosL/MerB-like"/>
    <property type="match status" value="1"/>
</dbReference>
<proteinExistence type="predicted"/>
<organism evidence="2 3">
    <name type="scientific">Natronosalvus hydrolyticus</name>
    <dbReference type="NCBI Taxonomy" id="2979988"/>
    <lineage>
        <taxon>Archaea</taxon>
        <taxon>Methanobacteriati</taxon>
        <taxon>Methanobacteriota</taxon>
        <taxon>Stenosarchaea group</taxon>
        <taxon>Halobacteria</taxon>
        <taxon>Halobacteriales</taxon>
        <taxon>Natrialbaceae</taxon>
        <taxon>Natronosalvus</taxon>
    </lineage>
</organism>
<dbReference type="InterPro" id="IPR008719">
    <property type="entry name" value="N2O_reductase_NosL"/>
</dbReference>
<gene>
    <name evidence="2" type="ORF">OB919_17410</name>
</gene>
<protein>
    <submittedName>
        <fullName evidence="2">Right-handed parallel beta-helix repeat-containing protein</fullName>
    </submittedName>
</protein>
<dbReference type="PANTHER" id="PTHR41247:SF1">
    <property type="entry name" value="HTH-TYPE TRANSCRIPTIONAL REPRESSOR YCNK"/>
    <property type="match status" value="1"/>
</dbReference>
<dbReference type="InterPro" id="IPR006626">
    <property type="entry name" value="PbH1"/>
</dbReference>
<evidence type="ECO:0000313" key="3">
    <source>
        <dbReference type="Proteomes" id="UP001321047"/>
    </source>
</evidence>
<dbReference type="InterPro" id="IPR007742">
    <property type="entry name" value="NosD_dom"/>
</dbReference>
<dbReference type="InterPro" id="IPR012334">
    <property type="entry name" value="Pectin_lyas_fold"/>
</dbReference>
<dbReference type="Gene3D" id="3.30.70.2050">
    <property type="match status" value="1"/>
</dbReference>
<dbReference type="Pfam" id="PF05048">
    <property type="entry name" value="NosD"/>
    <property type="match status" value="1"/>
</dbReference>
<name>A0AAP2ZD82_9EURY</name>
<sequence>MNERSQLVTITLLAVVLVAGAVGLFLIDAGSSQPEPVRFDDTVTMGLTLEDERALPDDVDLPRVQVFYSQYEYVVGYYGIEAFTATRAQDGHEQLFGYPLALYVTDYSATDLELDEDGYPRTDGFGGWVDATDAHFVVDSEARTPAGEATLSFANREDADAFTAEYGGTVVDWETVLERPVTRDDAETARDRVDGQHAEADQLVESMVPLRDRPVSVTVDEGQTIQKAVDDAPDETTVFVPNGTYEERVVIDRPITLAGPGADGGNATIDGGGNGSVITVEHDDVAVVGLEVTGTGDTLTDRDAAIDADEWDANVEQGYGHGDAAVRVINSSGVLVEDVTIETRANGILVRDSPDNVVRNVTVYGSEEWIDGFMGVMTMRSPGVIEESTFYGGRDNVYTHRSDGVVIRNNGMYGGRFGVHIMHASDTLLADNVVREQELAGLMVMTAPQRTAIVDNDVRHTPGGIRTSGSDSYVARNVLAENELGLTTNAETSIYEDNVIVDNEVGVRAAALVPSNRVVGNTFIGNDVHAETAIGSLRFWSYDDRGNYWEGAVGSSEDSVTLERSYTPTDPVDRSLHRVDGTPTLTRAPVRDAIAGLQGTVPGMRGGSIVDQHPLCEPPQPELLEAAGVDPDRYTCEAQT</sequence>
<dbReference type="PANTHER" id="PTHR41247">
    <property type="entry name" value="HTH-TYPE TRANSCRIPTIONAL REPRESSOR YCNK"/>
    <property type="match status" value="1"/>
</dbReference>
<dbReference type="RefSeq" id="WP_342810048.1">
    <property type="nucleotide sequence ID" value="NZ_JAOPJZ010000021.1"/>
</dbReference>
<dbReference type="AlphaFoldDB" id="A0AAP2ZD82"/>
<dbReference type="InterPro" id="IPR011050">
    <property type="entry name" value="Pectin_lyase_fold/virulence"/>
</dbReference>
<dbReference type="Proteomes" id="UP001321047">
    <property type="component" value="Unassembled WGS sequence"/>
</dbReference>
<keyword evidence="3" id="KW-1185">Reference proteome</keyword>
<comment type="caution">
    <text evidence="2">The sequence shown here is derived from an EMBL/GenBank/DDBJ whole genome shotgun (WGS) entry which is preliminary data.</text>
</comment>
<accession>A0AAP2ZD82</accession>
<dbReference type="Gene3D" id="2.160.20.10">
    <property type="entry name" value="Single-stranded right-handed beta-helix, Pectin lyase-like"/>
    <property type="match status" value="1"/>
</dbReference>